<dbReference type="InterPro" id="IPR017948">
    <property type="entry name" value="TGFb_CS"/>
</dbReference>
<dbReference type="InterPro" id="IPR029034">
    <property type="entry name" value="Cystine-knot_cytokine"/>
</dbReference>
<dbReference type="GO" id="GO:0005615">
    <property type="term" value="C:extracellular space"/>
    <property type="evidence" value="ECO:0007669"/>
    <property type="project" value="TreeGrafter"/>
</dbReference>
<dbReference type="GO" id="GO:0008083">
    <property type="term" value="F:growth factor activity"/>
    <property type="evidence" value="ECO:0007669"/>
    <property type="project" value="UniProtKB-KW"/>
</dbReference>
<reference evidence="11 12" key="1">
    <citation type="submission" date="2020-04" db="EMBL/GenBank/DDBJ databases">
        <title>Chromosome-level genome assembly of a cyprinid fish Onychostoma macrolepis by integration of Nanopore Sequencing, Bionano and Hi-C technology.</title>
        <authorList>
            <person name="Wang D."/>
        </authorList>
    </citation>
    <scope>NUCLEOTIDE SEQUENCE [LARGE SCALE GENOMIC DNA]</scope>
    <source>
        <strain evidence="11">SWU-2019</strain>
        <tissue evidence="11">Muscle</tissue>
    </source>
</reference>
<dbReference type="Proteomes" id="UP000579812">
    <property type="component" value="Unassembled WGS sequence"/>
</dbReference>
<dbReference type="PANTHER" id="PTHR11848">
    <property type="entry name" value="TGF-BETA FAMILY"/>
    <property type="match status" value="1"/>
</dbReference>
<evidence type="ECO:0000256" key="9">
    <source>
        <dbReference type="SAM" id="MobiDB-lite"/>
    </source>
</evidence>
<dbReference type="PANTHER" id="PTHR11848:SF277">
    <property type="entry name" value="TGF-BETA FAMILY PROFILE DOMAIN-CONTAINING PROTEIN"/>
    <property type="match status" value="1"/>
</dbReference>
<dbReference type="PROSITE" id="PS00250">
    <property type="entry name" value="TGF_BETA_1"/>
    <property type="match status" value="1"/>
</dbReference>
<dbReference type="GO" id="GO:0072359">
    <property type="term" value="P:circulatory system development"/>
    <property type="evidence" value="ECO:0007669"/>
    <property type="project" value="UniProtKB-ARBA"/>
</dbReference>
<comment type="subcellular location">
    <subcellularLocation>
        <location evidence="1">Secreted</location>
    </subcellularLocation>
</comment>
<feature type="domain" description="TGF-beta family profile" evidence="10">
    <location>
        <begin position="306"/>
        <end position="420"/>
    </location>
</feature>
<keyword evidence="7" id="KW-0325">Glycoprotein</keyword>
<keyword evidence="5 8" id="KW-0339">Growth factor</keyword>
<proteinExistence type="inferred from homology"/>
<evidence type="ECO:0000256" key="1">
    <source>
        <dbReference type="ARBA" id="ARBA00004613"/>
    </source>
</evidence>
<dbReference type="EMBL" id="JAAMOB010000012">
    <property type="protein sequence ID" value="KAF4106974.1"/>
    <property type="molecule type" value="Genomic_DNA"/>
</dbReference>
<dbReference type="InterPro" id="IPR001839">
    <property type="entry name" value="TGF-b_C"/>
</dbReference>
<dbReference type="Pfam" id="PF00019">
    <property type="entry name" value="TGF_beta"/>
    <property type="match status" value="1"/>
</dbReference>
<dbReference type="CDD" id="cd13765">
    <property type="entry name" value="TGF_beta_ADMP"/>
    <property type="match status" value="1"/>
</dbReference>
<dbReference type="InterPro" id="IPR015615">
    <property type="entry name" value="TGF-beta-rel"/>
</dbReference>
<dbReference type="GO" id="GO:0035239">
    <property type="term" value="P:tube morphogenesis"/>
    <property type="evidence" value="ECO:0007669"/>
    <property type="project" value="UniProtKB-ARBA"/>
</dbReference>
<evidence type="ECO:0000256" key="3">
    <source>
        <dbReference type="ARBA" id="ARBA00022525"/>
    </source>
</evidence>
<keyword evidence="6" id="KW-1015">Disulfide bond</keyword>
<keyword evidence="12" id="KW-1185">Reference proteome</keyword>
<sequence length="420" mass="47533">MPSLQYTHPPVSCQVNSERTEERSEEHVELDISMLSTGPPSDKKDISFQPLSSISTSAPSAEHEEREMLWKTNKWIKPEKQQWEVFSVFTGNVDNSTRDSGVHALIPGFSAKYNTYSLMDDTTDKIVHFELVQVTEAASSVAVEPIGFKRSVNKLLEEGIEIDALTIDRSPSIRKNMRVEYPNIHHKFNIWHVVKGFSKKLFSVSRYKDNQDLQPWIRSICNHLRYSCATCGGDPNESLLYHITGNWFESSIQMKEQSDETNAYLVIYSDDGRKHYQHPPFYTGQNITTSLKLLKPVASLVKSTMRNRRSVRALTSTCQRTNLYVDFTKIGWSGWIISPRGYNAYSCTGSCPFPLGEGLRATNHATVRSIMNALKLSQEAGKPCCVPDALHPISLLYFDDEENVVLKQYDDMVAGSCGCH</sequence>
<evidence type="ECO:0000256" key="4">
    <source>
        <dbReference type="ARBA" id="ARBA00022729"/>
    </source>
</evidence>
<dbReference type="SMART" id="SM00204">
    <property type="entry name" value="TGFB"/>
    <property type="match status" value="1"/>
</dbReference>
<dbReference type="SUPFAM" id="SSF57501">
    <property type="entry name" value="Cystine-knot cytokines"/>
    <property type="match status" value="1"/>
</dbReference>
<feature type="region of interest" description="Disordered" evidence="9">
    <location>
        <begin position="1"/>
        <end position="45"/>
    </location>
</feature>
<dbReference type="Gene3D" id="2.10.90.10">
    <property type="entry name" value="Cystine-knot cytokines"/>
    <property type="match status" value="1"/>
</dbReference>
<keyword evidence="4" id="KW-0732">Signal</keyword>
<organism evidence="11 12">
    <name type="scientific">Onychostoma macrolepis</name>
    <dbReference type="NCBI Taxonomy" id="369639"/>
    <lineage>
        <taxon>Eukaryota</taxon>
        <taxon>Metazoa</taxon>
        <taxon>Chordata</taxon>
        <taxon>Craniata</taxon>
        <taxon>Vertebrata</taxon>
        <taxon>Euteleostomi</taxon>
        <taxon>Actinopterygii</taxon>
        <taxon>Neopterygii</taxon>
        <taxon>Teleostei</taxon>
        <taxon>Ostariophysi</taxon>
        <taxon>Cypriniformes</taxon>
        <taxon>Cyprinidae</taxon>
        <taxon>Acrossocheilinae</taxon>
        <taxon>Onychostoma</taxon>
    </lineage>
</organism>
<evidence type="ECO:0000256" key="2">
    <source>
        <dbReference type="ARBA" id="ARBA00006656"/>
    </source>
</evidence>
<evidence type="ECO:0000256" key="6">
    <source>
        <dbReference type="ARBA" id="ARBA00023157"/>
    </source>
</evidence>
<evidence type="ECO:0000313" key="12">
    <source>
        <dbReference type="Proteomes" id="UP000579812"/>
    </source>
</evidence>
<dbReference type="GO" id="GO:0005125">
    <property type="term" value="F:cytokine activity"/>
    <property type="evidence" value="ECO:0007669"/>
    <property type="project" value="TreeGrafter"/>
</dbReference>
<comment type="similarity">
    <text evidence="2 8">Belongs to the TGF-beta family.</text>
</comment>
<accession>A0A7J6CIL7</accession>
<evidence type="ECO:0000256" key="8">
    <source>
        <dbReference type="RuleBase" id="RU000354"/>
    </source>
</evidence>
<dbReference type="AlphaFoldDB" id="A0A7J6CIL7"/>
<protein>
    <recommendedName>
        <fullName evidence="10">TGF-beta family profile domain-containing protein</fullName>
    </recommendedName>
</protein>
<name>A0A7J6CIL7_9TELE</name>
<keyword evidence="3" id="KW-0964">Secreted</keyword>
<comment type="caution">
    <text evidence="11">The sequence shown here is derived from an EMBL/GenBank/DDBJ whole genome shotgun (WGS) entry which is preliminary data.</text>
</comment>
<feature type="compositionally biased region" description="Basic and acidic residues" evidence="9">
    <location>
        <begin position="18"/>
        <end position="30"/>
    </location>
</feature>
<dbReference type="PROSITE" id="PS51362">
    <property type="entry name" value="TGF_BETA_2"/>
    <property type="match status" value="1"/>
</dbReference>
<gene>
    <name evidence="11" type="ORF">G5714_012964</name>
</gene>
<evidence type="ECO:0000259" key="10">
    <source>
        <dbReference type="PROSITE" id="PS51362"/>
    </source>
</evidence>
<dbReference type="FunFam" id="2.10.90.10:FF:000001">
    <property type="entry name" value="Bone morphogenetic protein 4"/>
    <property type="match status" value="1"/>
</dbReference>
<evidence type="ECO:0000256" key="7">
    <source>
        <dbReference type="ARBA" id="ARBA00023180"/>
    </source>
</evidence>
<evidence type="ECO:0000256" key="5">
    <source>
        <dbReference type="ARBA" id="ARBA00023030"/>
    </source>
</evidence>
<evidence type="ECO:0000313" key="11">
    <source>
        <dbReference type="EMBL" id="KAF4106974.1"/>
    </source>
</evidence>